<dbReference type="EMBL" id="CP000489">
    <property type="protein sequence ID" value="ABL70764.1"/>
    <property type="molecule type" value="Genomic_DNA"/>
</dbReference>
<gene>
    <name evidence="5" type="ordered locus">Pden_2677</name>
</gene>
<feature type="domain" description="HTH marR-type" evidence="4">
    <location>
        <begin position="15"/>
        <end position="145"/>
    </location>
</feature>
<evidence type="ECO:0000313" key="5">
    <source>
        <dbReference type="EMBL" id="ABL70764.1"/>
    </source>
</evidence>
<dbReference type="PRINTS" id="PR00598">
    <property type="entry name" value="HTHMARR"/>
</dbReference>
<keyword evidence="6" id="KW-1185">Reference proteome</keyword>
<keyword evidence="1" id="KW-0805">Transcription regulation</keyword>
<dbReference type="PANTHER" id="PTHR33164">
    <property type="entry name" value="TRANSCRIPTIONAL REGULATOR, MARR FAMILY"/>
    <property type="match status" value="1"/>
</dbReference>
<keyword evidence="3" id="KW-0804">Transcription</keyword>
<evidence type="ECO:0000256" key="2">
    <source>
        <dbReference type="ARBA" id="ARBA00023125"/>
    </source>
</evidence>
<dbReference type="InterPro" id="IPR036390">
    <property type="entry name" value="WH_DNA-bd_sf"/>
</dbReference>
<protein>
    <submittedName>
        <fullName evidence="5">Transcriptional regulator, MarR family</fullName>
    </submittedName>
</protein>
<dbReference type="eggNOG" id="COG1846">
    <property type="taxonomic scope" value="Bacteria"/>
</dbReference>
<dbReference type="STRING" id="318586.Pden_2677"/>
<keyword evidence="2" id="KW-0238">DNA-binding</keyword>
<dbReference type="AlphaFoldDB" id="A1B5H0"/>
<dbReference type="PROSITE" id="PS50995">
    <property type="entry name" value="HTH_MARR_2"/>
    <property type="match status" value="1"/>
</dbReference>
<evidence type="ECO:0000259" key="4">
    <source>
        <dbReference type="PROSITE" id="PS50995"/>
    </source>
</evidence>
<dbReference type="GO" id="GO:0003700">
    <property type="term" value="F:DNA-binding transcription factor activity"/>
    <property type="evidence" value="ECO:0007669"/>
    <property type="project" value="InterPro"/>
</dbReference>
<evidence type="ECO:0000256" key="1">
    <source>
        <dbReference type="ARBA" id="ARBA00023015"/>
    </source>
</evidence>
<dbReference type="Pfam" id="PF12802">
    <property type="entry name" value="MarR_2"/>
    <property type="match status" value="1"/>
</dbReference>
<organism evidence="5 6">
    <name type="scientific">Paracoccus denitrificans (strain Pd 1222)</name>
    <dbReference type="NCBI Taxonomy" id="318586"/>
    <lineage>
        <taxon>Bacteria</taxon>
        <taxon>Pseudomonadati</taxon>
        <taxon>Pseudomonadota</taxon>
        <taxon>Alphaproteobacteria</taxon>
        <taxon>Rhodobacterales</taxon>
        <taxon>Paracoccaceae</taxon>
        <taxon>Paracoccus</taxon>
    </lineage>
</organism>
<dbReference type="GO" id="GO:0003677">
    <property type="term" value="F:DNA binding"/>
    <property type="evidence" value="ECO:0007669"/>
    <property type="project" value="UniProtKB-KW"/>
</dbReference>
<dbReference type="Gene3D" id="1.10.10.10">
    <property type="entry name" value="Winged helix-like DNA-binding domain superfamily/Winged helix DNA-binding domain"/>
    <property type="match status" value="1"/>
</dbReference>
<dbReference type="PANTHER" id="PTHR33164:SF64">
    <property type="entry name" value="TRANSCRIPTIONAL REGULATOR SLYA"/>
    <property type="match status" value="1"/>
</dbReference>
<dbReference type="KEGG" id="pde:Pden_2677"/>
<sequence length="153" mass="17080">MKFAKTAEAPMPDRPFTLVETLIELTRALRAAFEQRVERHGLTYARARLLTTIGRHEGASQAELAAILGIETPTLKRLLDALEDQGLAERRPIPEDARKHAIHLTEAARIEPLLGFRAEVDTALAEGITPEDLVVTRRTLARMAQNVDRLRQA</sequence>
<reference evidence="6" key="1">
    <citation type="submission" date="2006-12" db="EMBL/GenBank/DDBJ databases">
        <title>Complete sequence of chromosome 1 of Paracoccus denitrificans PD1222.</title>
        <authorList>
            <person name="Copeland A."/>
            <person name="Lucas S."/>
            <person name="Lapidus A."/>
            <person name="Barry K."/>
            <person name="Detter J.C."/>
            <person name="Glavina del Rio T."/>
            <person name="Hammon N."/>
            <person name="Israni S."/>
            <person name="Dalin E."/>
            <person name="Tice H."/>
            <person name="Pitluck S."/>
            <person name="Munk A.C."/>
            <person name="Brettin T."/>
            <person name="Bruce D."/>
            <person name="Han C."/>
            <person name="Tapia R."/>
            <person name="Gilna P."/>
            <person name="Schmutz J."/>
            <person name="Larimer F."/>
            <person name="Land M."/>
            <person name="Hauser L."/>
            <person name="Kyrpides N."/>
            <person name="Lykidis A."/>
            <person name="Spiro S."/>
            <person name="Richardson D.J."/>
            <person name="Moir J.W.B."/>
            <person name="Ferguson S.J."/>
            <person name="van Spanning R.J.M."/>
            <person name="Richardson P."/>
        </authorList>
    </citation>
    <scope>NUCLEOTIDE SEQUENCE [LARGE SCALE GENOMIC DNA]</scope>
    <source>
        <strain evidence="6">Pd 1222</strain>
    </source>
</reference>
<dbReference type="GO" id="GO:0006950">
    <property type="term" value="P:response to stress"/>
    <property type="evidence" value="ECO:0007669"/>
    <property type="project" value="TreeGrafter"/>
</dbReference>
<accession>A1B5H0</accession>
<dbReference type="HOGENOM" id="CLU_083287_18_2_5"/>
<evidence type="ECO:0000313" key="6">
    <source>
        <dbReference type="Proteomes" id="UP000000361"/>
    </source>
</evidence>
<evidence type="ECO:0000256" key="3">
    <source>
        <dbReference type="ARBA" id="ARBA00023163"/>
    </source>
</evidence>
<dbReference type="InterPro" id="IPR039422">
    <property type="entry name" value="MarR/SlyA-like"/>
</dbReference>
<dbReference type="SUPFAM" id="SSF46785">
    <property type="entry name" value="Winged helix' DNA-binding domain"/>
    <property type="match status" value="1"/>
</dbReference>
<dbReference type="EnsemblBacteria" id="ABL70764">
    <property type="protein sequence ID" value="ABL70764"/>
    <property type="gene ID" value="Pden_2677"/>
</dbReference>
<proteinExistence type="predicted"/>
<dbReference type="InterPro" id="IPR000835">
    <property type="entry name" value="HTH_MarR-typ"/>
</dbReference>
<dbReference type="Proteomes" id="UP000000361">
    <property type="component" value="Chromosome 1"/>
</dbReference>
<dbReference type="SMART" id="SM00347">
    <property type="entry name" value="HTH_MARR"/>
    <property type="match status" value="1"/>
</dbReference>
<name>A1B5H0_PARDP</name>
<dbReference type="InterPro" id="IPR036388">
    <property type="entry name" value="WH-like_DNA-bd_sf"/>
</dbReference>